<evidence type="ECO:0000313" key="3">
    <source>
        <dbReference type="Proteomes" id="UP000064967"/>
    </source>
</evidence>
<dbReference type="AlphaFoldDB" id="A0A0K1QFB9"/>
<sequence>MEAAVRSTRRDDFRILEFSVQEDHIHTLVEAGAKSSLECGMKSLVARITKRVKKVLGVVRAKLWGDRYHRRDLTSPRQVRNALVYVLSNFKKHLRIEDGTPRIDLRSSAQWFRGWIQTRKLPEEPSPVEPPRTWLARVGWRKHGLIHPGEAPRAPR</sequence>
<dbReference type="EMBL" id="CP012333">
    <property type="protein sequence ID" value="AKV04471.1"/>
    <property type="molecule type" value="Genomic_DNA"/>
</dbReference>
<dbReference type="SUPFAM" id="SSF143422">
    <property type="entry name" value="Transposase IS200-like"/>
    <property type="match status" value="1"/>
</dbReference>
<dbReference type="InterPro" id="IPR036515">
    <property type="entry name" value="Transposase_17_sf"/>
</dbReference>
<evidence type="ECO:0000313" key="2">
    <source>
        <dbReference type="EMBL" id="AKV04471.1"/>
    </source>
</evidence>
<keyword evidence="3" id="KW-1185">Reference proteome</keyword>
<dbReference type="Gene3D" id="3.30.70.1290">
    <property type="entry name" value="Transposase IS200-like"/>
    <property type="match status" value="1"/>
</dbReference>
<protein>
    <recommendedName>
        <fullName evidence="1">Transposase IS200-like domain-containing protein</fullName>
    </recommendedName>
</protein>
<feature type="domain" description="Transposase IS200-like" evidence="1">
    <location>
        <begin position="9"/>
        <end position="69"/>
    </location>
</feature>
<reference evidence="2 3" key="1">
    <citation type="submission" date="2015-08" db="EMBL/GenBank/DDBJ databases">
        <authorList>
            <person name="Babu N.S."/>
            <person name="Beckwith C.J."/>
            <person name="Beseler K.G."/>
            <person name="Brison A."/>
            <person name="Carone J.V."/>
            <person name="Caskin T.P."/>
            <person name="Diamond M."/>
            <person name="Durham M.E."/>
            <person name="Foxe J.M."/>
            <person name="Go M."/>
            <person name="Henderson B.A."/>
            <person name="Jones I.B."/>
            <person name="McGettigan J.A."/>
            <person name="Micheletti S.J."/>
            <person name="Nasrallah M.E."/>
            <person name="Ortiz D."/>
            <person name="Piller C.R."/>
            <person name="Privatt S.R."/>
            <person name="Schneider S.L."/>
            <person name="Sharp S."/>
            <person name="Smith T.C."/>
            <person name="Stanton J.D."/>
            <person name="Ullery H.E."/>
            <person name="Wilson R.J."/>
            <person name="Serrano M.G."/>
            <person name="Buck G."/>
            <person name="Lee V."/>
            <person name="Wang Y."/>
            <person name="Carvalho R."/>
            <person name="Voegtly L."/>
            <person name="Shi R."/>
            <person name="Duckworth R."/>
            <person name="Johnson A."/>
            <person name="Loviza R."/>
            <person name="Walstead R."/>
            <person name="Shah Z."/>
            <person name="Kiflezghi M."/>
            <person name="Wade K."/>
            <person name="Ball S.L."/>
            <person name="Bradley K.W."/>
            <person name="Asai D.J."/>
            <person name="Bowman C.A."/>
            <person name="Russell D.A."/>
            <person name="Pope W.H."/>
            <person name="Jacobs-Sera D."/>
            <person name="Hendrix R.W."/>
            <person name="Hatfull G.F."/>
        </authorList>
    </citation>
    <scope>NUCLEOTIDE SEQUENCE [LARGE SCALE GENOMIC DNA]</scope>
    <source>
        <strain evidence="2 3">DSM 27648</strain>
    </source>
</reference>
<organism evidence="2 3">
    <name type="scientific">Labilithrix luteola</name>
    <dbReference type="NCBI Taxonomy" id="1391654"/>
    <lineage>
        <taxon>Bacteria</taxon>
        <taxon>Pseudomonadati</taxon>
        <taxon>Myxococcota</taxon>
        <taxon>Polyangia</taxon>
        <taxon>Polyangiales</taxon>
        <taxon>Labilitrichaceae</taxon>
        <taxon>Labilithrix</taxon>
    </lineage>
</organism>
<proteinExistence type="predicted"/>
<dbReference type="GO" id="GO:0004803">
    <property type="term" value="F:transposase activity"/>
    <property type="evidence" value="ECO:0007669"/>
    <property type="project" value="InterPro"/>
</dbReference>
<dbReference type="Pfam" id="PF01797">
    <property type="entry name" value="Y1_Tnp"/>
    <property type="match status" value="1"/>
</dbReference>
<accession>A0A0K1QFB9</accession>
<dbReference type="GO" id="GO:0006313">
    <property type="term" value="P:DNA transposition"/>
    <property type="evidence" value="ECO:0007669"/>
    <property type="project" value="InterPro"/>
</dbReference>
<name>A0A0K1QFB9_9BACT</name>
<dbReference type="InterPro" id="IPR002686">
    <property type="entry name" value="Transposase_17"/>
</dbReference>
<gene>
    <name evidence="2" type="ORF">AKJ09_11134</name>
</gene>
<dbReference type="KEGG" id="llu:AKJ09_11134"/>
<dbReference type="GO" id="GO:0003677">
    <property type="term" value="F:DNA binding"/>
    <property type="evidence" value="ECO:0007669"/>
    <property type="project" value="InterPro"/>
</dbReference>
<dbReference type="Proteomes" id="UP000064967">
    <property type="component" value="Chromosome"/>
</dbReference>
<evidence type="ECO:0000259" key="1">
    <source>
        <dbReference type="Pfam" id="PF01797"/>
    </source>
</evidence>